<dbReference type="OrthoDB" id="8037299at2"/>
<feature type="transmembrane region" description="Helical" evidence="1">
    <location>
        <begin position="270"/>
        <end position="287"/>
    </location>
</feature>
<feature type="transmembrane region" description="Helical" evidence="1">
    <location>
        <begin position="246"/>
        <end position="263"/>
    </location>
</feature>
<comment type="caution">
    <text evidence="2">The sequence shown here is derived from an EMBL/GenBank/DDBJ whole genome shotgun (WGS) entry which is preliminary data.</text>
</comment>
<dbReference type="RefSeq" id="WP_140886933.1">
    <property type="nucleotide sequence ID" value="NZ_RCZP01000055.1"/>
</dbReference>
<feature type="transmembrane region" description="Helical" evidence="1">
    <location>
        <begin position="61"/>
        <end position="79"/>
    </location>
</feature>
<proteinExistence type="predicted"/>
<sequence length="669" mass="72049">MSPPAADAVPGDAPRPPRFWSPAALDARAARGGFVGRVLDLIGPRLDPEAPEAEERPHPGWMAILSVGVALSLLMLAQAHHEGYRDRPNALLQWTAYGVMFFPVALRAGRHGTARAERIFLVALVGMAALAAKWLHSPTRFVFFDEFLHVASALDILERKRLYTTNPLLPISPAYPGLELATTALVELTGLPLFAAGYVVLAVARFLLVVGVYCLLERVTRSARVAAVACLVYMGNSGFVLFDAQFAYESLALTFFVLALLAASTRRDAAASPFAAYALTLLPLAALATTHHMSAYFTAGFFALLAALSRFSRAGAPDRRFLLVVAVAAVALPVAWSRLQGGSGDGYLGPILEKGSTELANLLSGTGRSRQLFSTMSGAQSPIEIRVFSIVALLVVVGGLLTGFFRAIAQSVRPERGWAAIFRFLRLQWSDHWLLLLALTAVGFPVSVGFRLTGAGWEIGNRMGPFVFLGAGFVIAVAMTRLWQPAGASPRRRAATAAALSVCFLGGIATGWGNPSTRTGYRVAADAASVEPMGIDAALWARDWIGPGGRFTADRINRVLLATYGRQTVVTTLLDKVDTSFVLLAPRLTGGEIGALREGYVDYVMVDMRMTTGLPRYGYYVEKGEYQEDPLSPVEADNLLKFNLYPGIDRLFDNGSHIVFGTGGLRRAR</sequence>
<name>A0A502F5Q2_9PROT</name>
<accession>A0A502F5Q2</accession>
<evidence type="ECO:0000313" key="2">
    <source>
        <dbReference type="EMBL" id="TPG44260.1"/>
    </source>
</evidence>
<feature type="transmembrane region" description="Helical" evidence="1">
    <location>
        <begin position="464"/>
        <end position="483"/>
    </location>
</feature>
<protein>
    <recommendedName>
        <fullName evidence="4">Glycosyltransferase RgtA/B/C/D-like domain-containing protein</fullName>
    </recommendedName>
</protein>
<feature type="transmembrane region" description="Helical" evidence="1">
    <location>
        <begin position="293"/>
        <end position="309"/>
    </location>
</feature>
<feature type="transmembrane region" description="Helical" evidence="1">
    <location>
        <begin position="119"/>
        <end position="136"/>
    </location>
</feature>
<gene>
    <name evidence="2" type="ORF">EAH89_27565</name>
</gene>
<dbReference type="EMBL" id="RCZP01000055">
    <property type="protein sequence ID" value="TPG44260.1"/>
    <property type="molecule type" value="Genomic_DNA"/>
</dbReference>
<dbReference type="AlphaFoldDB" id="A0A502F5Q2"/>
<feature type="transmembrane region" description="Helical" evidence="1">
    <location>
        <begin position="433"/>
        <end position="452"/>
    </location>
</feature>
<organism evidence="2 3">
    <name type="scientific">Muricoccus nepalensis</name>
    <dbReference type="NCBI Taxonomy" id="1854500"/>
    <lineage>
        <taxon>Bacteria</taxon>
        <taxon>Pseudomonadati</taxon>
        <taxon>Pseudomonadota</taxon>
        <taxon>Alphaproteobacteria</taxon>
        <taxon>Acetobacterales</taxon>
        <taxon>Roseomonadaceae</taxon>
        <taxon>Muricoccus</taxon>
    </lineage>
</organism>
<feature type="transmembrane region" description="Helical" evidence="1">
    <location>
        <begin position="223"/>
        <end position="240"/>
    </location>
</feature>
<evidence type="ECO:0000313" key="3">
    <source>
        <dbReference type="Proteomes" id="UP000317078"/>
    </source>
</evidence>
<evidence type="ECO:0008006" key="4">
    <source>
        <dbReference type="Google" id="ProtNLM"/>
    </source>
</evidence>
<keyword evidence="3" id="KW-1185">Reference proteome</keyword>
<keyword evidence="1" id="KW-0472">Membrane</keyword>
<evidence type="ECO:0000256" key="1">
    <source>
        <dbReference type="SAM" id="Phobius"/>
    </source>
</evidence>
<keyword evidence="1" id="KW-0812">Transmembrane</keyword>
<reference evidence="2 3" key="1">
    <citation type="journal article" date="2019" name="Environ. Microbiol.">
        <title>Species interactions and distinct microbial communities in high Arctic permafrost affected cryosols are associated with the CH4 and CO2 gas fluxes.</title>
        <authorList>
            <person name="Altshuler I."/>
            <person name="Hamel J."/>
            <person name="Turney S."/>
            <person name="Magnuson E."/>
            <person name="Levesque R."/>
            <person name="Greer C."/>
            <person name="Whyte L.G."/>
        </authorList>
    </citation>
    <scope>NUCLEOTIDE SEQUENCE [LARGE SCALE GENOMIC DNA]</scope>
    <source>
        <strain evidence="2 3">S9.3B</strain>
    </source>
</reference>
<feature type="transmembrane region" description="Helical" evidence="1">
    <location>
        <begin position="195"/>
        <end position="216"/>
    </location>
</feature>
<dbReference type="Proteomes" id="UP000317078">
    <property type="component" value="Unassembled WGS sequence"/>
</dbReference>
<feature type="transmembrane region" description="Helical" evidence="1">
    <location>
        <begin position="495"/>
        <end position="513"/>
    </location>
</feature>
<keyword evidence="1" id="KW-1133">Transmembrane helix</keyword>
<feature type="transmembrane region" description="Helical" evidence="1">
    <location>
        <begin position="321"/>
        <end position="339"/>
    </location>
</feature>
<feature type="transmembrane region" description="Helical" evidence="1">
    <location>
        <begin position="385"/>
        <end position="408"/>
    </location>
</feature>